<evidence type="ECO:0000313" key="1">
    <source>
        <dbReference type="EMBL" id="AKT42882.1"/>
    </source>
</evidence>
<dbReference type="Pfam" id="PF14567">
    <property type="entry name" value="SUKH_5"/>
    <property type="match status" value="1"/>
</dbReference>
<dbReference type="RefSeq" id="WP_063796398.1">
    <property type="nucleotide sequence ID" value="NZ_CP012159.1"/>
</dbReference>
<evidence type="ECO:0008006" key="3">
    <source>
        <dbReference type="Google" id="ProtNLM"/>
    </source>
</evidence>
<sequence>MSMSDLERALDLIGQHAEEASFIGPRTELLVRTAEKALGLRLPPTYRHFVGALGAGSFGAAEIYGVIDTDFELSSVPDAIWATLRARDEHELPADLVMLGRAPDEVICLQILASGEEGPVLSMNLGEDPARIGTQRLAPDFGAYFLGLVEEELEGVR</sequence>
<dbReference type="KEGG" id="ccro:CMC5_071100"/>
<organism evidence="1 2">
    <name type="scientific">Chondromyces crocatus</name>
    <dbReference type="NCBI Taxonomy" id="52"/>
    <lineage>
        <taxon>Bacteria</taxon>
        <taxon>Pseudomonadati</taxon>
        <taxon>Myxococcota</taxon>
        <taxon>Polyangia</taxon>
        <taxon>Polyangiales</taxon>
        <taxon>Polyangiaceae</taxon>
        <taxon>Chondromyces</taxon>
    </lineage>
</organism>
<dbReference type="EMBL" id="CP012159">
    <property type="protein sequence ID" value="AKT42882.1"/>
    <property type="molecule type" value="Genomic_DNA"/>
</dbReference>
<dbReference type="SUPFAM" id="SSF160631">
    <property type="entry name" value="SMI1/KNR4-like"/>
    <property type="match status" value="1"/>
</dbReference>
<protein>
    <recommendedName>
        <fullName evidence="3">Knr4/Smi1-like domain-containing protein</fullName>
    </recommendedName>
</protein>
<dbReference type="InterPro" id="IPR037883">
    <property type="entry name" value="Knr4/Smi1-like_sf"/>
</dbReference>
<dbReference type="OrthoDB" id="5880263at2"/>
<reference evidence="1 2" key="1">
    <citation type="submission" date="2015-07" db="EMBL/GenBank/DDBJ databases">
        <title>Genome analysis of myxobacterium Chondromyces crocatus Cm c5 reveals a high potential for natural compound synthesis and the genetic basis for the loss of fruiting body formation.</title>
        <authorList>
            <person name="Zaburannyi N."/>
            <person name="Bunk B."/>
            <person name="Maier J."/>
            <person name="Overmann J."/>
            <person name="Mueller R."/>
        </authorList>
    </citation>
    <scope>NUCLEOTIDE SEQUENCE [LARGE SCALE GENOMIC DNA]</scope>
    <source>
        <strain evidence="1 2">Cm c5</strain>
    </source>
</reference>
<dbReference type="AlphaFoldDB" id="A0A0K1EQE6"/>
<name>A0A0K1EQE6_CHOCO</name>
<evidence type="ECO:0000313" key="2">
    <source>
        <dbReference type="Proteomes" id="UP000067626"/>
    </source>
</evidence>
<dbReference type="Proteomes" id="UP000067626">
    <property type="component" value="Chromosome"/>
</dbReference>
<dbReference type="Gene3D" id="3.40.1580.10">
    <property type="entry name" value="SMI1/KNR4-like"/>
    <property type="match status" value="1"/>
</dbReference>
<accession>A0A0K1EQE6</accession>
<dbReference type="STRING" id="52.CMC5_071100"/>
<gene>
    <name evidence="1" type="ORF">CMC5_071100</name>
</gene>
<keyword evidence="2" id="KW-1185">Reference proteome</keyword>
<proteinExistence type="predicted"/>